<feature type="domain" description="Subtilisin-like protease fibronectin type-III" evidence="1">
    <location>
        <begin position="21"/>
        <end position="74"/>
    </location>
</feature>
<dbReference type="Proteomes" id="UP000237347">
    <property type="component" value="Unassembled WGS sequence"/>
</dbReference>
<evidence type="ECO:0000313" key="2">
    <source>
        <dbReference type="EMBL" id="KAK7845332.1"/>
    </source>
</evidence>
<dbReference type="Gene3D" id="2.60.40.2310">
    <property type="match status" value="1"/>
</dbReference>
<name>A0AAW0L1T4_QUESU</name>
<proteinExistence type="predicted"/>
<keyword evidence="3" id="KW-1185">Reference proteome</keyword>
<organism evidence="2 3">
    <name type="scientific">Quercus suber</name>
    <name type="common">Cork oak</name>
    <dbReference type="NCBI Taxonomy" id="58331"/>
    <lineage>
        <taxon>Eukaryota</taxon>
        <taxon>Viridiplantae</taxon>
        <taxon>Streptophyta</taxon>
        <taxon>Embryophyta</taxon>
        <taxon>Tracheophyta</taxon>
        <taxon>Spermatophyta</taxon>
        <taxon>Magnoliopsida</taxon>
        <taxon>eudicotyledons</taxon>
        <taxon>Gunneridae</taxon>
        <taxon>Pentapetalae</taxon>
        <taxon>rosids</taxon>
        <taxon>fabids</taxon>
        <taxon>Fagales</taxon>
        <taxon>Fagaceae</taxon>
        <taxon>Quercus</taxon>
    </lineage>
</organism>
<dbReference type="EMBL" id="PKMF04000172">
    <property type="protein sequence ID" value="KAK7845332.1"/>
    <property type="molecule type" value="Genomic_DNA"/>
</dbReference>
<dbReference type="InterPro" id="IPR041469">
    <property type="entry name" value="Subtilisin-like_FN3"/>
</dbReference>
<reference evidence="2 3" key="1">
    <citation type="journal article" date="2018" name="Sci. Data">
        <title>The draft genome sequence of cork oak.</title>
        <authorList>
            <person name="Ramos A.M."/>
            <person name="Usie A."/>
            <person name="Barbosa P."/>
            <person name="Barros P.M."/>
            <person name="Capote T."/>
            <person name="Chaves I."/>
            <person name="Simoes F."/>
            <person name="Abreu I."/>
            <person name="Carrasquinho I."/>
            <person name="Faro C."/>
            <person name="Guimaraes J.B."/>
            <person name="Mendonca D."/>
            <person name="Nobrega F."/>
            <person name="Rodrigues L."/>
            <person name="Saibo N.J.M."/>
            <person name="Varela M.C."/>
            <person name="Egas C."/>
            <person name="Matos J."/>
            <person name="Miguel C.M."/>
            <person name="Oliveira M.M."/>
            <person name="Ricardo C.P."/>
            <person name="Goncalves S."/>
        </authorList>
    </citation>
    <scope>NUCLEOTIDE SEQUENCE [LARGE SCALE GENOMIC DNA]</scope>
    <source>
        <strain evidence="3">cv. HL8</strain>
    </source>
</reference>
<evidence type="ECO:0000313" key="3">
    <source>
        <dbReference type="Proteomes" id="UP000237347"/>
    </source>
</evidence>
<dbReference type="AlphaFoldDB" id="A0AAW0L1T4"/>
<comment type="caution">
    <text evidence="2">The sequence shown here is derived from an EMBL/GenBank/DDBJ whole genome shotgun (WGS) entry which is preliminary data.</text>
</comment>
<sequence length="118" mass="13315">MYFQFTNPKSSITAIFHRTGAEESQVTVIPNKLTFSQLNQKKSFKVAIQGPPQLLPINQTKSLSASLEWSDESHVDEKSKELKSKEEIIAAKEKVIQEKLDSIASLQSEVPSLQKKER</sequence>
<protein>
    <recommendedName>
        <fullName evidence="1">Subtilisin-like protease fibronectin type-III domain-containing protein</fullName>
    </recommendedName>
</protein>
<gene>
    <name evidence="2" type="ORF">CFP56_009679</name>
</gene>
<evidence type="ECO:0000259" key="1">
    <source>
        <dbReference type="Pfam" id="PF17766"/>
    </source>
</evidence>
<dbReference type="Pfam" id="PF17766">
    <property type="entry name" value="fn3_6"/>
    <property type="match status" value="1"/>
</dbReference>
<accession>A0AAW0L1T4</accession>